<sequence length="1532" mass="178759">MSYQNKIQELIDERLAYYRNNPKSIARDYTIENSIKDEYDGRQLLEMLQNVDDTKSKKVRIEWDKENKTLAISNYGEAFSFEGIESLMRSHSSPKTKEDYIGNKGLGFRSLLTWANVISIYANDCKISFSDKISSSVFESQLSLTPENKEIVKSQAKVADGIVPFPVLAIPKLVSYVRQDDWQTVIEINYTHEVETKIQDIFNQISEELLLFLNHIEEIEIVIGDNISFFKSEKIECADWTEVRINDKFWRVFTKDGLLPQKVANGVGVVFKKFMIKVAFQNDLSDTYYKLFNFFPTKISVSLPCIIHGTFDLNASRDYLNPSENNKKIFKKLARFLGDCALTLSKEDVSWKPFKLLKPINNSSDSTLVKQLYTDLSEVRKTEKIIPTISDTYVVSHDVKHYHDDFNAFFKENFPDVLPELILPNEEAEINYFHPRHYDNDYLVERIDALSYTPITLEQRSELIYQLINSGRKTFKKERFSLLINDNKTTAVIDKDTVAFTPMMQSNNKFNIPKSLKIDFINSELYTLLSNKLKGRFDAKNQVSREFQSVVKNTVNVQPYDSNSIIIRIVNGINQALTDTHDIDQKILLVKEMVASLFQNFKHLSNQLDKLNLEIKLINENSEIVTSSSLFMGATYPDGELVEWLYETIYSPEQYLMKRSFWGFQGENVDEIERFFLWLGVNKYARLITLPLDKYASKSGYFNYIFKQANPSKPSNFQIDRINRGTSITYIGNIKDILLMDATRQILLILKDSTIRSKIEQLDTKYFWKYFQTNYTLITSISFIRYQFLKANKFTSYVFEDGNDSLQRLINKDIEIDFGRLNKYNCHKSEISNILVKLGAKQNIDSLKPTVLYNVLLNIPKVYTIQKNRGVQGLYKKIVDALDYQNSLKPISKAQIPKDLLLFAKKGDESVLLEPNKVFYSNNSVLPAKIEQTLPILDFPKRAGQEKAERFLGIQITDASQLKVNKPVQYSDLNNDFQNHFEILKVPLLLYRLYSKSLPKDISTKEAISQNVSYLKKCSIDIVSRCSYNYSNETNVFLEDFEFAIFDSTYYLKIPENYKYNELIKASKFSDAFAEIMSIQFNVTELKNDFRFLIRNDINDTLHLITQDFDTDKIRLVKNYFGMPALEENFWKNIYEIKGVTFPEKIVKQKELVASIKNDLSIEITPDYYKFDFEECSNKETYNYLAYLIDVLETSLDVIYPNGIEVYHFERLRNYRESNELKVTSIIWDYLNVNKKEQSKFLNYLDIFKLSALKMFFELEDKFKLSLNYAEQFSNFIESKLPIKIKDYTGETAPVKNQYKHFQSSYSFELDDLEDEIKSLFYFEGNDIKIENYLKLNYSDQVISSNTEAVELKEEVNEENPLKIIDSTLSKKNISIQRSSSIYKGTGKKRMTFSNSINERKNISGKNAEIRAFKSYKNKYGEDKVKWVSRYSSTPDNNDNLQYDLKYEDEKGVWRYVEVKSLSYDNSIIITKAEREYGIQNNLLYEFALVNNDGIHRVANPFSFKTGETFEENEFFTAEINDCKIHFKLNTK</sequence>
<accession>A0A2S7U9N2</accession>
<dbReference type="OrthoDB" id="7782105at2"/>
<protein>
    <recommendedName>
        <fullName evidence="2">Protein NO VEIN C-terminal domain-containing protein</fullName>
    </recommendedName>
</protein>
<dbReference type="RefSeq" id="WP_105070255.1">
    <property type="nucleotide sequence ID" value="NZ_MTPW01000001.1"/>
</dbReference>
<keyword evidence="4" id="KW-1185">Reference proteome</keyword>
<dbReference type="EMBL" id="MTPW01000001">
    <property type="protein sequence ID" value="PQJ31104.1"/>
    <property type="molecule type" value="Genomic_DNA"/>
</dbReference>
<comment type="caution">
    <text evidence="3">The sequence shown here is derived from an EMBL/GenBank/DDBJ whole genome shotgun (WGS) entry which is preliminary data.</text>
</comment>
<dbReference type="NCBIfam" id="NF047352">
    <property type="entry name" value="P_loop_sacsin"/>
    <property type="match status" value="1"/>
</dbReference>
<gene>
    <name evidence="3" type="ORF">BST92_03815</name>
</gene>
<dbReference type="Proteomes" id="UP000239747">
    <property type="component" value="Unassembled WGS sequence"/>
</dbReference>
<dbReference type="SUPFAM" id="SSF55874">
    <property type="entry name" value="ATPase domain of HSP90 chaperone/DNA topoisomerase II/histidine kinase"/>
    <property type="match status" value="1"/>
</dbReference>
<proteinExistence type="predicted"/>
<keyword evidence="1" id="KW-0175">Coiled coil</keyword>
<evidence type="ECO:0000259" key="2">
    <source>
        <dbReference type="Pfam" id="PF13020"/>
    </source>
</evidence>
<dbReference type="InterPro" id="IPR036890">
    <property type="entry name" value="HATPase_C_sf"/>
</dbReference>
<organism evidence="3 4">
    <name type="scientific">Nonlabens arenilitoris</name>
    <dbReference type="NCBI Taxonomy" id="1217969"/>
    <lineage>
        <taxon>Bacteria</taxon>
        <taxon>Pseudomonadati</taxon>
        <taxon>Bacteroidota</taxon>
        <taxon>Flavobacteriia</taxon>
        <taxon>Flavobacteriales</taxon>
        <taxon>Flavobacteriaceae</taxon>
        <taxon>Nonlabens</taxon>
    </lineage>
</organism>
<evidence type="ECO:0000313" key="3">
    <source>
        <dbReference type="EMBL" id="PQJ31104.1"/>
    </source>
</evidence>
<dbReference type="Pfam" id="PF13020">
    <property type="entry name" value="NOV_C"/>
    <property type="match status" value="1"/>
</dbReference>
<feature type="coiled-coil region" evidence="1">
    <location>
        <begin position="594"/>
        <end position="621"/>
    </location>
</feature>
<dbReference type="InterPro" id="IPR024975">
    <property type="entry name" value="NOV_C"/>
</dbReference>
<reference evidence="3 4" key="1">
    <citation type="submission" date="2017-01" db="EMBL/GenBank/DDBJ databases">
        <title>Trade-off between light-utilization and light-protection in marine flavobacteria.</title>
        <authorList>
            <person name="Kumagai Y."/>
            <person name="Yoshizawa S."/>
            <person name="Kogure K."/>
            <person name="Iwasaki W."/>
        </authorList>
    </citation>
    <scope>NUCLEOTIDE SEQUENCE [LARGE SCALE GENOMIC DNA]</scope>
    <source>
        <strain evidence="3 4">KCTC 32109</strain>
    </source>
</reference>
<feature type="domain" description="Protein NO VEIN C-terminal" evidence="2">
    <location>
        <begin position="1409"/>
        <end position="1494"/>
    </location>
</feature>
<evidence type="ECO:0000313" key="4">
    <source>
        <dbReference type="Proteomes" id="UP000239747"/>
    </source>
</evidence>
<name>A0A2S7U9N2_9FLAO</name>
<evidence type="ECO:0000256" key="1">
    <source>
        <dbReference type="SAM" id="Coils"/>
    </source>
</evidence>